<dbReference type="PROSITE" id="PS51462">
    <property type="entry name" value="NUDIX"/>
    <property type="match status" value="1"/>
</dbReference>
<evidence type="ECO:0000313" key="3">
    <source>
        <dbReference type="Proteomes" id="UP000800038"/>
    </source>
</evidence>
<dbReference type="AlphaFoldDB" id="A0A6A5T3U8"/>
<dbReference type="InterPro" id="IPR000086">
    <property type="entry name" value="NUDIX_hydrolase_dom"/>
</dbReference>
<reference evidence="2" key="1">
    <citation type="journal article" date="2020" name="Stud. Mycol.">
        <title>101 Dothideomycetes genomes: a test case for predicting lifestyles and emergence of pathogens.</title>
        <authorList>
            <person name="Haridas S."/>
            <person name="Albert R."/>
            <person name="Binder M."/>
            <person name="Bloem J."/>
            <person name="Labutti K."/>
            <person name="Salamov A."/>
            <person name="Andreopoulos B."/>
            <person name="Baker S."/>
            <person name="Barry K."/>
            <person name="Bills G."/>
            <person name="Bluhm B."/>
            <person name="Cannon C."/>
            <person name="Castanera R."/>
            <person name="Culley D."/>
            <person name="Daum C."/>
            <person name="Ezra D."/>
            <person name="Gonzalez J."/>
            <person name="Henrissat B."/>
            <person name="Kuo A."/>
            <person name="Liang C."/>
            <person name="Lipzen A."/>
            <person name="Lutzoni F."/>
            <person name="Magnuson J."/>
            <person name="Mondo S."/>
            <person name="Nolan M."/>
            <person name="Ohm R."/>
            <person name="Pangilinan J."/>
            <person name="Park H.-J."/>
            <person name="Ramirez L."/>
            <person name="Alfaro M."/>
            <person name="Sun H."/>
            <person name="Tritt A."/>
            <person name="Yoshinaga Y."/>
            <person name="Zwiers L.-H."/>
            <person name="Turgeon B."/>
            <person name="Goodwin S."/>
            <person name="Spatafora J."/>
            <person name="Crous P."/>
            <person name="Grigoriev I."/>
        </authorList>
    </citation>
    <scope>NUCLEOTIDE SEQUENCE</scope>
    <source>
        <strain evidence="2">CBS 161.51</strain>
    </source>
</reference>
<feature type="domain" description="Nudix hydrolase" evidence="1">
    <location>
        <begin position="28"/>
        <end position="163"/>
    </location>
</feature>
<dbReference type="InterPro" id="IPR015797">
    <property type="entry name" value="NUDIX_hydrolase-like_dom_sf"/>
</dbReference>
<dbReference type="PANTHER" id="PTHR43736">
    <property type="entry name" value="ADP-RIBOSE PYROPHOSPHATASE"/>
    <property type="match status" value="1"/>
</dbReference>
<name>A0A6A5T3U8_9PLEO</name>
<accession>A0A6A5T3U8</accession>
<dbReference type="PANTHER" id="PTHR43736:SF1">
    <property type="entry name" value="DIHYDRONEOPTERIN TRIPHOSPHATE DIPHOSPHATASE"/>
    <property type="match status" value="1"/>
</dbReference>
<organism evidence="2 3">
    <name type="scientific">Clathrospora elynae</name>
    <dbReference type="NCBI Taxonomy" id="706981"/>
    <lineage>
        <taxon>Eukaryota</taxon>
        <taxon>Fungi</taxon>
        <taxon>Dikarya</taxon>
        <taxon>Ascomycota</taxon>
        <taxon>Pezizomycotina</taxon>
        <taxon>Dothideomycetes</taxon>
        <taxon>Pleosporomycetidae</taxon>
        <taxon>Pleosporales</taxon>
        <taxon>Diademaceae</taxon>
        <taxon>Clathrospora</taxon>
    </lineage>
</organism>
<evidence type="ECO:0000259" key="1">
    <source>
        <dbReference type="PROSITE" id="PS51462"/>
    </source>
</evidence>
<sequence length="180" mass="20291">MSTSLTYPSSLQEYAVSEKEYVRQHPEYDLLVTGAVVFNREGKLLIVQRAADERAFPDLWEIPGGKVDDTDETILQAAARELKEEAGLIATRVVRKVTQITFGERPGRSPTTWLKLVFEMDVESTDSVVLDPVEHQKFLFASEEEIVNDVVGDVELVYISAPNKEVKLEAFKLRREGMSS</sequence>
<dbReference type="Pfam" id="PF00293">
    <property type="entry name" value="NUDIX"/>
    <property type="match status" value="1"/>
</dbReference>
<evidence type="ECO:0000313" key="2">
    <source>
        <dbReference type="EMBL" id="KAF1946840.1"/>
    </source>
</evidence>
<proteinExistence type="predicted"/>
<dbReference type="Proteomes" id="UP000800038">
    <property type="component" value="Unassembled WGS sequence"/>
</dbReference>
<dbReference type="EMBL" id="ML976001">
    <property type="protein sequence ID" value="KAF1946840.1"/>
    <property type="molecule type" value="Genomic_DNA"/>
</dbReference>
<protein>
    <recommendedName>
        <fullName evidence="1">Nudix hydrolase domain-containing protein</fullName>
    </recommendedName>
</protein>
<dbReference type="OrthoDB" id="276276at2759"/>
<dbReference type="SUPFAM" id="SSF55811">
    <property type="entry name" value="Nudix"/>
    <property type="match status" value="1"/>
</dbReference>
<gene>
    <name evidence="2" type="ORF">EJ02DRAFT_197846</name>
</gene>
<dbReference type="CDD" id="cd02883">
    <property type="entry name" value="NUDIX_Hydrolase"/>
    <property type="match status" value="1"/>
</dbReference>
<keyword evidence="3" id="KW-1185">Reference proteome</keyword>
<dbReference type="Gene3D" id="3.90.79.10">
    <property type="entry name" value="Nucleoside Triphosphate Pyrophosphohydrolase"/>
    <property type="match status" value="1"/>
</dbReference>